<dbReference type="AlphaFoldDB" id="A0A670Z9A5"/>
<reference evidence="1" key="1">
    <citation type="submission" date="2025-08" db="UniProtKB">
        <authorList>
            <consortium name="Ensembl"/>
        </authorList>
    </citation>
    <scope>IDENTIFICATION</scope>
</reference>
<dbReference type="Ensembl" id="ENSPTXT00000018990.1">
    <property type="protein sequence ID" value="ENSPTXP00000018433.1"/>
    <property type="gene ID" value="ENSPTXG00000012710.1"/>
</dbReference>
<proteinExistence type="predicted"/>
<dbReference type="GeneTree" id="ENSGT01000000219047"/>
<keyword evidence="2" id="KW-1185">Reference proteome</keyword>
<dbReference type="Proteomes" id="UP000472273">
    <property type="component" value="Unplaced"/>
</dbReference>
<organism evidence="1 2">
    <name type="scientific">Pseudonaja textilis</name>
    <name type="common">Eastern brown snake</name>
    <dbReference type="NCBI Taxonomy" id="8673"/>
    <lineage>
        <taxon>Eukaryota</taxon>
        <taxon>Metazoa</taxon>
        <taxon>Chordata</taxon>
        <taxon>Craniata</taxon>
        <taxon>Vertebrata</taxon>
        <taxon>Euteleostomi</taxon>
        <taxon>Lepidosauria</taxon>
        <taxon>Squamata</taxon>
        <taxon>Bifurcata</taxon>
        <taxon>Unidentata</taxon>
        <taxon>Episquamata</taxon>
        <taxon>Toxicofera</taxon>
        <taxon>Serpentes</taxon>
        <taxon>Colubroidea</taxon>
        <taxon>Elapidae</taxon>
        <taxon>Hydrophiinae</taxon>
        <taxon>Pseudonaja</taxon>
    </lineage>
</organism>
<name>A0A670Z9A5_PSETE</name>
<sequence length="76" mass="8601">MSRLLRAFTEMIEGNSKVAPRKSTDAEPLKKSEFKTLIQKELTTSKGPEEGCHAISKKQKFCRKSWIFSKRGISLG</sequence>
<reference evidence="1" key="2">
    <citation type="submission" date="2025-09" db="UniProtKB">
        <authorList>
            <consortium name="Ensembl"/>
        </authorList>
    </citation>
    <scope>IDENTIFICATION</scope>
</reference>
<evidence type="ECO:0000313" key="2">
    <source>
        <dbReference type="Proteomes" id="UP000472273"/>
    </source>
</evidence>
<protein>
    <submittedName>
        <fullName evidence="1">Uncharacterized protein</fullName>
    </submittedName>
</protein>
<evidence type="ECO:0000313" key="1">
    <source>
        <dbReference type="Ensembl" id="ENSPTXP00000018433.1"/>
    </source>
</evidence>
<accession>A0A670Z9A5</accession>